<feature type="region of interest" description="Disordered" evidence="1">
    <location>
        <begin position="379"/>
        <end position="407"/>
    </location>
</feature>
<dbReference type="InterPro" id="IPR025486">
    <property type="entry name" value="DUF4378"/>
</dbReference>
<dbReference type="OMA" id="EYQYITT"/>
<comment type="caution">
    <text evidence="3">The sequence shown here is derived from an EMBL/GenBank/DDBJ whole genome shotgun (WGS) entry which is preliminary data.</text>
</comment>
<dbReference type="PANTHER" id="PTHR37751">
    <property type="entry name" value="LOW PROTEIN: M-PHASE INDUCER PHOSPHATASE-LIKE PROTEIN"/>
    <property type="match status" value="1"/>
</dbReference>
<accession>A0A0K9PUC9</accession>
<protein>
    <recommendedName>
        <fullName evidence="2">DUF4378 domain-containing protein</fullName>
    </recommendedName>
</protein>
<dbReference type="PANTHER" id="PTHR37751:SF1">
    <property type="entry name" value="LOW PROTEIN: M-PHASE INDUCER PHOSPHATASE-LIKE PROTEIN"/>
    <property type="match status" value="1"/>
</dbReference>
<dbReference type="Proteomes" id="UP000036987">
    <property type="component" value="Unassembled WGS sequence"/>
</dbReference>
<dbReference type="Pfam" id="PF14309">
    <property type="entry name" value="DUF4378"/>
    <property type="match status" value="1"/>
</dbReference>
<sequence>MGREWYWTRHFKKVTGGDNGDEEDHWNNNFNKKTKMRNHSSTTDADAQVMGCMTGVFQLFNLHQLLFTTRSNGSTTTDGRSNNYGGGVDYIADTIHHRRNSNSSCCRGVEAPRNSLELDAVSDPYNSSSNRNPAVSSDDNDIPFCIQVVVGKSKRRETLGEIMKDRDLANGSNRNVVAKLMGLETLPLRKFAVDDSDVVPARFNKSKRRVRTPLQPRNWNLMEEEEEDLVVGRWGGTRSLPETPRMSCRRSWDSDPRLSVQENRGGNLSASAIQELKCIFEDHVRSPPPALKTEKVKSPIPTTWYAAGEIVKQRKDNVVCRWIEKKKPIKDPPETLRVLEQKQFSSPKKKPLVLPPTQPLPERCENASCRRLNERMKTPPTAIITSPPPRPHPATTTTPRPPIRTHNKNLPPSFFIKSENRLQATAEKQPVLPEELLYLKRVLERAGIRQHTYIPFAVRWNSPSHPLDPIIFHQLELAHTTVTNSDSKILRHRCNRKLLFDLINETLAETLYPYFTSNPRTDFLRPLTAVGMKRYFDGATLLNEIWLKVQNFPESKCEDQHDIDGLVEFDLSDSNIRRLLNHPSVEEEVEDIFVEIEKSIIDFLLVV</sequence>
<feature type="domain" description="DUF4378" evidence="2">
    <location>
        <begin position="436"/>
        <end position="605"/>
    </location>
</feature>
<proteinExistence type="predicted"/>
<evidence type="ECO:0000256" key="1">
    <source>
        <dbReference type="SAM" id="MobiDB-lite"/>
    </source>
</evidence>
<evidence type="ECO:0000313" key="3">
    <source>
        <dbReference type="EMBL" id="KMZ72618.1"/>
    </source>
</evidence>
<dbReference type="OrthoDB" id="1939700at2759"/>
<name>A0A0K9PUC9_ZOSMR</name>
<evidence type="ECO:0000313" key="4">
    <source>
        <dbReference type="Proteomes" id="UP000036987"/>
    </source>
</evidence>
<organism evidence="3 4">
    <name type="scientific">Zostera marina</name>
    <name type="common">Eelgrass</name>
    <dbReference type="NCBI Taxonomy" id="29655"/>
    <lineage>
        <taxon>Eukaryota</taxon>
        <taxon>Viridiplantae</taxon>
        <taxon>Streptophyta</taxon>
        <taxon>Embryophyta</taxon>
        <taxon>Tracheophyta</taxon>
        <taxon>Spermatophyta</taxon>
        <taxon>Magnoliopsida</taxon>
        <taxon>Liliopsida</taxon>
        <taxon>Zosteraceae</taxon>
        <taxon>Zostera</taxon>
    </lineage>
</organism>
<reference evidence="4" key="1">
    <citation type="journal article" date="2016" name="Nature">
        <title>The genome of the seagrass Zostera marina reveals angiosperm adaptation to the sea.</title>
        <authorList>
            <person name="Olsen J.L."/>
            <person name="Rouze P."/>
            <person name="Verhelst B."/>
            <person name="Lin Y.-C."/>
            <person name="Bayer T."/>
            <person name="Collen J."/>
            <person name="Dattolo E."/>
            <person name="De Paoli E."/>
            <person name="Dittami S."/>
            <person name="Maumus F."/>
            <person name="Michel G."/>
            <person name="Kersting A."/>
            <person name="Lauritano C."/>
            <person name="Lohaus R."/>
            <person name="Toepel M."/>
            <person name="Tonon T."/>
            <person name="Vanneste K."/>
            <person name="Amirebrahimi M."/>
            <person name="Brakel J."/>
            <person name="Bostroem C."/>
            <person name="Chovatia M."/>
            <person name="Grimwood J."/>
            <person name="Jenkins J.W."/>
            <person name="Jueterbock A."/>
            <person name="Mraz A."/>
            <person name="Stam W.T."/>
            <person name="Tice H."/>
            <person name="Bornberg-Bauer E."/>
            <person name="Green P.J."/>
            <person name="Pearson G.A."/>
            <person name="Procaccini G."/>
            <person name="Duarte C.M."/>
            <person name="Schmutz J."/>
            <person name="Reusch T.B.H."/>
            <person name="Van de Peer Y."/>
        </authorList>
    </citation>
    <scope>NUCLEOTIDE SEQUENCE [LARGE SCALE GENOMIC DNA]</scope>
    <source>
        <strain evidence="4">cv. Finnish</strain>
    </source>
</reference>
<gene>
    <name evidence="3" type="ORF">ZOSMA_161G00710</name>
</gene>
<keyword evidence="4" id="KW-1185">Reference proteome</keyword>
<feature type="region of interest" description="Disordered" evidence="1">
    <location>
        <begin position="242"/>
        <end position="264"/>
    </location>
</feature>
<dbReference type="EMBL" id="LFYR01000624">
    <property type="protein sequence ID" value="KMZ72618.1"/>
    <property type="molecule type" value="Genomic_DNA"/>
</dbReference>
<evidence type="ECO:0000259" key="2">
    <source>
        <dbReference type="Pfam" id="PF14309"/>
    </source>
</evidence>
<dbReference type="AlphaFoldDB" id="A0A0K9PUC9"/>